<dbReference type="EMBL" id="SDIL01000007">
    <property type="protein sequence ID" value="RXK41550.1"/>
    <property type="molecule type" value="Genomic_DNA"/>
</dbReference>
<dbReference type="AlphaFoldDB" id="A0A4Q1BU58"/>
<evidence type="ECO:0000313" key="2">
    <source>
        <dbReference type="EMBL" id="RXK41550.1"/>
    </source>
</evidence>
<feature type="compositionally biased region" description="Pro residues" evidence="1">
    <location>
        <begin position="41"/>
        <end position="50"/>
    </location>
</feature>
<reference evidence="2 3" key="1">
    <citation type="submission" date="2016-06" db="EMBL/GenBank/DDBJ databases">
        <title>Evolution of pathogenesis and genome organization in the Tremellales.</title>
        <authorList>
            <person name="Cuomo C."/>
            <person name="Litvintseva A."/>
            <person name="Heitman J."/>
            <person name="Chen Y."/>
            <person name="Sun S."/>
            <person name="Springer D."/>
            <person name="Dromer F."/>
            <person name="Young S."/>
            <person name="Zeng Q."/>
            <person name="Chapman S."/>
            <person name="Gujja S."/>
            <person name="Saif S."/>
            <person name="Birren B."/>
        </authorList>
    </citation>
    <scope>NUCLEOTIDE SEQUENCE [LARGE SCALE GENOMIC DNA]</scope>
    <source>
        <strain evidence="2 3">ATCC 28783</strain>
    </source>
</reference>
<keyword evidence="3" id="KW-1185">Reference proteome</keyword>
<gene>
    <name evidence="2" type="ORF">M231_01049</name>
</gene>
<protein>
    <submittedName>
        <fullName evidence="2">Uncharacterized protein</fullName>
    </submittedName>
</protein>
<evidence type="ECO:0000256" key="1">
    <source>
        <dbReference type="SAM" id="MobiDB-lite"/>
    </source>
</evidence>
<dbReference type="Proteomes" id="UP000289152">
    <property type="component" value="Unassembled WGS sequence"/>
</dbReference>
<dbReference type="InParanoid" id="A0A4Q1BU58"/>
<feature type="region of interest" description="Disordered" evidence="1">
    <location>
        <begin position="28"/>
        <end position="55"/>
    </location>
</feature>
<proteinExistence type="predicted"/>
<organism evidence="2 3">
    <name type="scientific">Tremella mesenterica</name>
    <name type="common">Jelly fungus</name>
    <dbReference type="NCBI Taxonomy" id="5217"/>
    <lineage>
        <taxon>Eukaryota</taxon>
        <taxon>Fungi</taxon>
        <taxon>Dikarya</taxon>
        <taxon>Basidiomycota</taxon>
        <taxon>Agaricomycotina</taxon>
        <taxon>Tremellomycetes</taxon>
        <taxon>Tremellales</taxon>
        <taxon>Tremellaceae</taxon>
        <taxon>Tremella</taxon>
    </lineage>
</organism>
<feature type="compositionally biased region" description="Polar residues" evidence="1">
    <location>
        <begin position="28"/>
        <end position="40"/>
    </location>
</feature>
<comment type="caution">
    <text evidence="2">The sequence shown here is derived from an EMBL/GenBank/DDBJ whole genome shotgun (WGS) entry which is preliminary data.</text>
</comment>
<evidence type="ECO:0000313" key="3">
    <source>
        <dbReference type="Proteomes" id="UP000289152"/>
    </source>
</evidence>
<sequence>MPTQGERIEALEEQIRTMMEDNITLRESLNNANDRLTALSTPPPPTPPREVTPHLSTSLVYAQGLQPSSLK</sequence>
<accession>A0A4Q1BU58</accession>
<name>A0A4Q1BU58_TREME</name>